<dbReference type="InterPro" id="IPR002889">
    <property type="entry name" value="WSC_carb-bd"/>
</dbReference>
<comment type="caution">
    <text evidence="4">The sequence shown here is derived from an EMBL/GenBank/DDBJ whole genome shotgun (WGS) entry which is preliminary data.</text>
</comment>
<accession>A0A3R7NMB0</accession>
<dbReference type="Pfam" id="PF01822">
    <property type="entry name" value="WSC"/>
    <property type="match status" value="1"/>
</dbReference>
<gene>
    <name evidence="4" type="ORF">C7M84_020244</name>
</gene>
<feature type="signal peptide" evidence="2">
    <location>
        <begin position="1"/>
        <end position="25"/>
    </location>
</feature>
<evidence type="ECO:0000256" key="2">
    <source>
        <dbReference type="SAM" id="SignalP"/>
    </source>
</evidence>
<evidence type="ECO:0000256" key="1">
    <source>
        <dbReference type="SAM" id="MobiDB-lite"/>
    </source>
</evidence>
<evidence type="ECO:0000313" key="4">
    <source>
        <dbReference type="EMBL" id="ROT61929.1"/>
    </source>
</evidence>
<dbReference type="OrthoDB" id="6395692at2759"/>
<dbReference type="EMBL" id="QCYY01003913">
    <property type="protein sequence ID" value="ROT61929.1"/>
    <property type="molecule type" value="Genomic_DNA"/>
</dbReference>
<dbReference type="AlphaFoldDB" id="A0A3R7NMB0"/>
<reference evidence="4 5" key="1">
    <citation type="submission" date="2018-04" db="EMBL/GenBank/DDBJ databases">
        <authorList>
            <person name="Zhang X."/>
            <person name="Yuan J."/>
            <person name="Li F."/>
            <person name="Xiang J."/>
        </authorList>
    </citation>
    <scope>NUCLEOTIDE SEQUENCE [LARGE SCALE GENOMIC DNA]</scope>
    <source>
        <tissue evidence="4">Muscle</tissue>
    </source>
</reference>
<proteinExistence type="predicted"/>
<evidence type="ECO:0000259" key="3">
    <source>
        <dbReference type="PROSITE" id="PS51212"/>
    </source>
</evidence>
<dbReference type="Proteomes" id="UP000283509">
    <property type="component" value="Unassembled WGS sequence"/>
</dbReference>
<reference evidence="4 5" key="2">
    <citation type="submission" date="2019-01" db="EMBL/GenBank/DDBJ databases">
        <title>The decoding of complex shrimp genome reveals the adaptation for benthos swimmer, frequently molting mechanism and breeding impact on genome.</title>
        <authorList>
            <person name="Sun Y."/>
            <person name="Gao Y."/>
            <person name="Yu Y."/>
        </authorList>
    </citation>
    <scope>NUCLEOTIDE SEQUENCE [LARGE SCALE GENOMIC DNA]</scope>
    <source>
        <tissue evidence="4">Muscle</tissue>
    </source>
</reference>
<feature type="domain" description="WSC" evidence="3">
    <location>
        <begin position="30"/>
        <end position="120"/>
    </location>
</feature>
<organism evidence="4 5">
    <name type="scientific">Penaeus vannamei</name>
    <name type="common">Whiteleg shrimp</name>
    <name type="synonym">Litopenaeus vannamei</name>
    <dbReference type="NCBI Taxonomy" id="6689"/>
    <lineage>
        <taxon>Eukaryota</taxon>
        <taxon>Metazoa</taxon>
        <taxon>Ecdysozoa</taxon>
        <taxon>Arthropoda</taxon>
        <taxon>Crustacea</taxon>
        <taxon>Multicrustacea</taxon>
        <taxon>Malacostraca</taxon>
        <taxon>Eumalacostraca</taxon>
        <taxon>Eucarida</taxon>
        <taxon>Decapoda</taxon>
        <taxon>Dendrobranchiata</taxon>
        <taxon>Penaeoidea</taxon>
        <taxon>Penaeidae</taxon>
        <taxon>Penaeus</taxon>
    </lineage>
</organism>
<feature type="compositionally biased region" description="Polar residues" evidence="1">
    <location>
        <begin position="447"/>
        <end position="456"/>
    </location>
</feature>
<feature type="chain" id="PRO_5018565814" description="WSC domain-containing protein" evidence="2">
    <location>
        <begin position="26"/>
        <end position="621"/>
    </location>
</feature>
<sequence>MAYLLTRALSQWLLLQALLWPSTSAGGNAEQTFPACFEDDMTLPVLTTSAGGFRPEELLLTTCGFHCGANGYMYVAVEEAAFCFCLASVKGLKSSTKCDLTCADGKQCGGDPGHFSVWTVKSLTAPPVTPSIRLAFSDSTDLEKEVPVNSLVVVTITIDLPYLISFGDGGGEFERDSSNTSASNIYFLEGTYLITVTEPWSGGKAALTVVVVGLQNKLRLECPSLVLTGIPFTCSFDSLYGSFPIVQLWTDETNDFYNYTVPDLESRIYGHSWPSPHYPTSSNPPVTSIDGSDCSVRVMDTQAVGEDEYLAALHSKANGGKFDIRSVYESCSPACPSNGFRKCTTSQHLCSDACVAVDTCPVNTSISSLAPPSPPTHPLQTNPSLSLQAVSKPNQPLGLASKSCPESRPIHRFSLPTNSENDPDFLLGPVPISQPILANHARINPSISLPTNSENDTGLPPWPSPPSRNPSNPLRIMPRIPTNPSIFSLLLGPVPLNVSLKEDLVFDLDSYQRLSLDGNKSTTSDHFVVLNLALLPARSWFGVGGCKPSYAAAKVAYRSAADHLALGDLVLSSTGASISRLSTNVAVMTDWTSFSQPPPPPKIPAHNFRHGIDGGPPRLTT</sequence>
<name>A0A3R7NMB0_PENVA</name>
<protein>
    <recommendedName>
        <fullName evidence="3">WSC domain-containing protein</fullName>
    </recommendedName>
</protein>
<dbReference type="PROSITE" id="PS51212">
    <property type="entry name" value="WSC"/>
    <property type="match status" value="1"/>
</dbReference>
<keyword evidence="2" id="KW-0732">Signal</keyword>
<keyword evidence="5" id="KW-1185">Reference proteome</keyword>
<evidence type="ECO:0000313" key="5">
    <source>
        <dbReference type="Proteomes" id="UP000283509"/>
    </source>
</evidence>
<feature type="region of interest" description="Disordered" evidence="1">
    <location>
        <begin position="447"/>
        <end position="471"/>
    </location>
</feature>